<name>A0ABY1RXF9_9GAMM</name>
<gene>
    <name evidence="1" type="ORF">SAMN04487964_102219</name>
</gene>
<dbReference type="SUPFAM" id="SSF101478">
    <property type="entry name" value="ADP-ribosylglycohydrolase"/>
    <property type="match status" value="1"/>
</dbReference>
<dbReference type="EMBL" id="FXWV01000002">
    <property type="protein sequence ID" value="SMR71593.1"/>
    <property type="molecule type" value="Genomic_DNA"/>
</dbReference>
<evidence type="ECO:0000313" key="2">
    <source>
        <dbReference type="Proteomes" id="UP001159257"/>
    </source>
</evidence>
<proteinExistence type="predicted"/>
<dbReference type="InterPro" id="IPR036705">
    <property type="entry name" value="Ribosyl_crysJ1_sf"/>
</dbReference>
<dbReference type="Proteomes" id="UP001159257">
    <property type="component" value="Unassembled WGS sequence"/>
</dbReference>
<evidence type="ECO:0000313" key="1">
    <source>
        <dbReference type="EMBL" id="SMR71593.1"/>
    </source>
</evidence>
<reference evidence="1 2" key="1">
    <citation type="submission" date="2017-05" db="EMBL/GenBank/DDBJ databases">
        <authorList>
            <person name="Varghese N."/>
            <person name="Submissions S."/>
        </authorList>
    </citation>
    <scope>NUCLEOTIDE SEQUENCE [LARGE SCALE GENOMIC DNA]</scope>
    <source>
        <strain evidence="1 2">CGMCC 1.7287</strain>
    </source>
</reference>
<protein>
    <submittedName>
        <fullName evidence="1">ADP-ribosylglycohydrolase</fullName>
    </submittedName>
</protein>
<comment type="caution">
    <text evidence="1">The sequence shown here is derived from an EMBL/GenBank/DDBJ whole genome shotgun (WGS) entry which is preliminary data.</text>
</comment>
<dbReference type="Gene3D" id="1.10.4080.10">
    <property type="entry name" value="ADP-ribosylation/Crystallin J1"/>
    <property type="match status" value="1"/>
</dbReference>
<accession>A0ABY1RXF9</accession>
<keyword evidence="2" id="KW-1185">Reference proteome</keyword>
<dbReference type="RefSeq" id="WP_239039367.1">
    <property type="nucleotide sequence ID" value="NZ_BAAAEY010000001.1"/>
</dbReference>
<dbReference type="Pfam" id="PF03747">
    <property type="entry name" value="ADP_ribosyl_GH"/>
    <property type="match status" value="1"/>
</dbReference>
<dbReference type="InterPro" id="IPR005502">
    <property type="entry name" value="Ribosyl_crysJ1"/>
</dbReference>
<organism evidence="1 2">
    <name type="scientific">Marinobacterium sediminicola</name>
    <dbReference type="NCBI Taxonomy" id="518898"/>
    <lineage>
        <taxon>Bacteria</taxon>
        <taxon>Pseudomonadati</taxon>
        <taxon>Pseudomonadota</taxon>
        <taxon>Gammaproteobacteria</taxon>
        <taxon>Oceanospirillales</taxon>
        <taxon>Oceanospirillaceae</taxon>
        <taxon>Marinobacterium</taxon>
    </lineage>
</organism>
<sequence length="301" mass="33551">MPTMIEPARVASLIQAALVADSFALGLHWIYDHHLLDSQPLPTDQLNAPMSHWHCTKAAGDLTHYGDQLWHLYQYLQQHQTLDIDHYRSEWSKFMANYHGFLDKASATTLANICQGITPSGSPSTELSVTARVACPLLYAKSSQCYLDDVEQLARLTHDSDVAVASCRFFASVLLDCLNGKSIAESVAANLICLPEALRRVARAGIASSQEDTRTVLRQFGIACDTRYGLPGVMHLIHRYQDPLAMLQENVLAGGDSSARGMISVMLLIAEQPERLQRLPQQWLEALLNNEKYFDLYQPIV</sequence>